<comment type="caution">
    <text evidence="4">The sequence shown here is derived from an EMBL/GenBank/DDBJ whole genome shotgun (WGS) entry which is preliminary data.</text>
</comment>
<proteinExistence type="predicted"/>
<dbReference type="Pfam" id="PF01832">
    <property type="entry name" value="Glucosaminidase"/>
    <property type="match status" value="1"/>
</dbReference>
<sequence length="364" mass="38176">MTRSIQWNAVAYLMIAALLASLFFSFNLLTNEGSNRSADMAYGFPQWHGTASAAPASRIAAPVAPDQPKSLFQPATVIPKASATVHIQTAAALKKPTAPAAAPSIRTYRVTSYYLNVRALPSADADIVREVKQDTRLDVVGATAAGWLALKGGGYVNGRYTAPIDPAQAAATAVPEPVPALASAPAEAAKSAPAPAQAKAKSEVTVQSAAPLSASSGDPVKPSSKVMSDSGLTKAHIARLLKGTKLANQGLEDAILAVERDYGINAFFTIAVMKLESGNGKSKLAKTKNNLFGLNAVTGNAHAMAFSFATKGDSVKKFGKLINDNYVERGYTTIEKVARKYCPANGKWAGHVRTIMRGDFGKLT</sequence>
<evidence type="ECO:0000313" key="5">
    <source>
        <dbReference type="Proteomes" id="UP000670947"/>
    </source>
</evidence>
<dbReference type="Proteomes" id="UP000670947">
    <property type="component" value="Unassembled WGS sequence"/>
</dbReference>
<keyword evidence="2" id="KW-0472">Membrane</keyword>
<feature type="region of interest" description="Disordered" evidence="1">
    <location>
        <begin position="192"/>
        <end position="228"/>
    </location>
</feature>
<dbReference type="Gene3D" id="2.30.30.40">
    <property type="entry name" value="SH3 Domains"/>
    <property type="match status" value="1"/>
</dbReference>
<evidence type="ECO:0000259" key="3">
    <source>
        <dbReference type="Pfam" id="PF01832"/>
    </source>
</evidence>
<dbReference type="EMBL" id="JAGGDJ010000001">
    <property type="protein sequence ID" value="MBO7742616.1"/>
    <property type="molecule type" value="Genomic_DNA"/>
</dbReference>
<evidence type="ECO:0000256" key="2">
    <source>
        <dbReference type="SAM" id="Phobius"/>
    </source>
</evidence>
<feature type="compositionally biased region" description="Polar residues" evidence="1">
    <location>
        <begin position="204"/>
        <end position="216"/>
    </location>
</feature>
<keyword evidence="2" id="KW-0812">Transmembrane</keyword>
<gene>
    <name evidence="4" type="ORF">I8J29_00310</name>
</gene>
<dbReference type="InterPro" id="IPR002901">
    <property type="entry name" value="MGlyc_endo_b_GlcNAc-like_dom"/>
</dbReference>
<feature type="domain" description="Mannosyl-glycoprotein endo-beta-N-acetylglucosamidase-like" evidence="3">
    <location>
        <begin position="255"/>
        <end position="356"/>
    </location>
</feature>
<evidence type="ECO:0000256" key="1">
    <source>
        <dbReference type="SAM" id="MobiDB-lite"/>
    </source>
</evidence>
<accession>A0ABS3W345</accession>
<evidence type="ECO:0000313" key="4">
    <source>
        <dbReference type="EMBL" id="MBO7742616.1"/>
    </source>
</evidence>
<reference evidence="4 5" key="1">
    <citation type="submission" date="2021-03" db="EMBL/GenBank/DDBJ databases">
        <title>Paenibacillus artemisicola MWE-103 whole genome sequence.</title>
        <authorList>
            <person name="Ham Y.J."/>
        </authorList>
    </citation>
    <scope>NUCLEOTIDE SEQUENCE [LARGE SCALE GENOMIC DNA]</scope>
    <source>
        <strain evidence="4 5">MWE-103</strain>
    </source>
</reference>
<keyword evidence="2" id="KW-1133">Transmembrane helix</keyword>
<protein>
    <submittedName>
        <fullName evidence="4">Glucosaminidase domain-containing protein</fullName>
    </submittedName>
</protein>
<keyword evidence="5" id="KW-1185">Reference proteome</keyword>
<feature type="transmembrane region" description="Helical" evidence="2">
    <location>
        <begin position="9"/>
        <end position="29"/>
    </location>
</feature>
<organism evidence="4 5">
    <name type="scientific">Paenibacillus artemisiicola</name>
    <dbReference type="NCBI Taxonomy" id="1172618"/>
    <lineage>
        <taxon>Bacteria</taxon>
        <taxon>Bacillati</taxon>
        <taxon>Bacillota</taxon>
        <taxon>Bacilli</taxon>
        <taxon>Bacillales</taxon>
        <taxon>Paenibacillaceae</taxon>
        <taxon>Paenibacillus</taxon>
    </lineage>
</organism>
<name>A0ABS3W345_9BACL</name>
<dbReference type="RefSeq" id="WP_208845601.1">
    <property type="nucleotide sequence ID" value="NZ_JAGGDJ010000001.1"/>
</dbReference>
<dbReference type="Gene3D" id="1.10.530.10">
    <property type="match status" value="1"/>
</dbReference>